<evidence type="ECO:0000256" key="1">
    <source>
        <dbReference type="SAM" id="Phobius"/>
    </source>
</evidence>
<reference evidence="2" key="1">
    <citation type="journal article" date="2020" name="Stud. Mycol.">
        <title>101 Dothideomycetes genomes: a test case for predicting lifestyles and emergence of pathogens.</title>
        <authorList>
            <person name="Haridas S."/>
            <person name="Albert R."/>
            <person name="Binder M."/>
            <person name="Bloem J."/>
            <person name="Labutti K."/>
            <person name="Salamov A."/>
            <person name="Andreopoulos B."/>
            <person name="Baker S."/>
            <person name="Barry K."/>
            <person name="Bills G."/>
            <person name="Bluhm B."/>
            <person name="Cannon C."/>
            <person name="Castanera R."/>
            <person name="Culley D."/>
            <person name="Daum C."/>
            <person name="Ezra D."/>
            <person name="Gonzalez J."/>
            <person name="Henrissat B."/>
            <person name="Kuo A."/>
            <person name="Liang C."/>
            <person name="Lipzen A."/>
            <person name="Lutzoni F."/>
            <person name="Magnuson J."/>
            <person name="Mondo S."/>
            <person name="Nolan M."/>
            <person name="Ohm R."/>
            <person name="Pangilinan J."/>
            <person name="Park H.-J."/>
            <person name="Ramirez L."/>
            <person name="Alfaro M."/>
            <person name="Sun H."/>
            <person name="Tritt A."/>
            <person name="Yoshinaga Y."/>
            <person name="Zwiers L.-H."/>
            <person name="Turgeon B."/>
            <person name="Goodwin S."/>
            <person name="Spatafora J."/>
            <person name="Crous P."/>
            <person name="Grigoriev I."/>
        </authorList>
    </citation>
    <scope>NUCLEOTIDE SEQUENCE</scope>
    <source>
        <strain evidence="2">CBS 122368</strain>
    </source>
</reference>
<keyword evidence="1" id="KW-1133">Transmembrane helix</keyword>
<dbReference type="AlphaFoldDB" id="A0A6A6HT53"/>
<proteinExistence type="predicted"/>
<feature type="transmembrane region" description="Helical" evidence="1">
    <location>
        <begin position="56"/>
        <end position="79"/>
    </location>
</feature>
<dbReference type="RefSeq" id="XP_033675624.1">
    <property type="nucleotide sequence ID" value="XM_033834249.1"/>
</dbReference>
<keyword evidence="1" id="KW-0472">Membrane</keyword>
<protein>
    <submittedName>
        <fullName evidence="2">Uncharacterized protein</fullName>
    </submittedName>
</protein>
<name>A0A6A6HT53_9PLEO</name>
<dbReference type="GeneID" id="54587579"/>
<keyword evidence="1" id="KW-0812">Transmembrane</keyword>
<organism evidence="2 3">
    <name type="scientific">Trematosphaeria pertusa</name>
    <dbReference type="NCBI Taxonomy" id="390896"/>
    <lineage>
        <taxon>Eukaryota</taxon>
        <taxon>Fungi</taxon>
        <taxon>Dikarya</taxon>
        <taxon>Ascomycota</taxon>
        <taxon>Pezizomycotina</taxon>
        <taxon>Dothideomycetes</taxon>
        <taxon>Pleosporomycetidae</taxon>
        <taxon>Pleosporales</taxon>
        <taxon>Massarineae</taxon>
        <taxon>Trematosphaeriaceae</taxon>
        <taxon>Trematosphaeria</taxon>
    </lineage>
</organism>
<keyword evidence="3" id="KW-1185">Reference proteome</keyword>
<dbReference type="Proteomes" id="UP000800094">
    <property type="component" value="Unassembled WGS sequence"/>
</dbReference>
<gene>
    <name evidence="2" type="ORF">BU26DRAFT_572562</name>
</gene>
<evidence type="ECO:0000313" key="2">
    <source>
        <dbReference type="EMBL" id="KAF2240620.1"/>
    </source>
</evidence>
<sequence length="93" mass="9412">MPPLIHRALPSTLPPSSLLELFRRKIGGGRGGGGGGSIGGGGGGGGGDGSGLSEGAIIALVVGLTVGTAVLALLFYWCYKRETDVEKKRRSYI</sequence>
<accession>A0A6A6HT53</accession>
<evidence type="ECO:0000313" key="3">
    <source>
        <dbReference type="Proteomes" id="UP000800094"/>
    </source>
</evidence>
<dbReference type="EMBL" id="ML987216">
    <property type="protein sequence ID" value="KAF2240620.1"/>
    <property type="molecule type" value="Genomic_DNA"/>
</dbReference>